<dbReference type="Pfam" id="PF00483">
    <property type="entry name" value="NTP_transferase"/>
    <property type="match status" value="1"/>
</dbReference>
<protein>
    <submittedName>
        <fullName evidence="2">Sugar phosphate nucleotidyltransferase</fullName>
    </submittedName>
</protein>
<comment type="caution">
    <text evidence="2">The sequence shown here is derived from an EMBL/GenBank/DDBJ whole genome shotgun (WGS) entry which is preliminary data.</text>
</comment>
<dbReference type="InterPro" id="IPR029044">
    <property type="entry name" value="Nucleotide-diphossugar_trans"/>
</dbReference>
<dbReference type="SUPFAM" id="SSF53448">
    <property type="entry name" value="Nucleotide-diphospho-sugar transferases"/>
    <property type="match status" value="1"/>
</dbReference>
<dbReference type="PANTHER" id="PTHR22572">
    <property type="entry name" value="SUGAR-1-PHOSPHATE GUANYL TRANSFERASE"/>
    <property type="match status" value="1"/>
</dbReference>
<dbReference type="Proteomes" id="UP001216579">
    <property type="component" value="Unassembled WGS sequence"/>
</dbReference>
<keyword evidence="3" id="KW-1185">Reference proteome</keyword>
<dbReference type="InterPro" id="IPR050486">
    <property type="entry name" value="Mannose-1P_guanyltransferase"/>
</dbReference>
<organism evidence="2 3">
    <name type="scientific">Streptomyces silvisoli</name>
    <dbReference type="NCBI Taxonomy" id="3034235"/>
    <lineage>
        <taxon>Bacteria</taxon>
        <taxon>Bacillati</taxon>
        <taxon>Actinomycetota</taxon>
        <taxon>Actinomycetes</taxon>
        <taxon>Kitasatosporales</taxon>
        <taxon>Streptomycetaceae</taxon>
        <taxon>Streptomyces</taxon>
    </lineage>
</organism>
<accession>A0ABT5ZS49</accession>
<evidence type="ECO:0000313" key="2">
    <source>
        <dbReference type="EMBL" id="MDF3292653.1"/>
    </source>
</evidence>
<feature type="domain" description="Nucleotidyl transferase" evidence="1">
    <location>
        <begin position="3"/>
        <end position="226"/>
    </location>
</feature>
<proteinExistence type="predicted"/>
<sequence length="245" mass="26659">MHAIVIAGGKGTRLGALTANTPKALMRFGDRPLLEINLLQLRQAGATRVTLCVSHLGHAIEREITNGEQFGLRVDYCRDPGLLGTAGPLRLVPDWSVPALVVNCDILTSLDFARLYRTHRESDRTLTIATKRREIAVPFGVLDVADQGTVRAIREKPTLSFDVSAGIYVVNPEVHSSIPADEPADMPSLIRALLERGSSVGTYPFTERWHDIGTPDSYQAARNEYLADPHAFLAPEPVGITGEGT</sequence>
<dbReference type="InterPro" id="IPR005835">
    <property type="entry name" value="NTP_transferase_dom"/>
</dbReference>
<name>A0ABT5ZS49_9ACTN</name>
<evidence type="ECO:0000313" key="3">
    <source>
        <dbReference type="Proteomes" id="UP001216579"/>
    </source>
</evidence>
<dbReference type="RefSeq" id="WP_276095705.1">
    <property type="nucleotide sequence ID" value="NZ_JARJBC010000019.1"/>
</dbReference>
<dbReference type="Gene3D" id="3.90.550.10">
    <property type="entry name" value="Spore Coat Polysaccharide Biosynthesis Protein SpsA, Chain A"/>
    <property type="match status" value="1"/>
</dbReference>
<reference evidence="2 3" key="1">
    <citation type="submission" date="2023-03" db="EMBL/GenBank/DDBJ databases">
        <title>Draft genome sequence of Streptomyces sp. RB6PN23 isolated from peat swamp forest in Thailand.</title>
        <authorList>
            <person name="Klaysubun C."/>
            <person name="Duangmal K."/>
        </authorList>
    </citation>
    <scope>NUCLEOTIDE SEQUENCE [LARGE SCALE GENOMIC DNA]</scope>
    <source>
        <strain evidence="2 3">RB6PN23</strain>
    </source>
</reference>
<evidence type="ECO:0000259" key="1">
    <source>
        <dbReference type="Pfam" id="PF00483"/>
    </source>
</evidence>
<dbReference type="EMBL" id="JARJBC010000019">
    <property type="protein sequence ID" value="MDF3292653.1"/>
    <property type="molecule type" value="Genomic_DNA"/>
</dbReference>
<gene>
    <name evidence="2" type="ORF">P3G67_26185</name>
</gene>